<reference evidence="1 2" key="1">
    <citation type="submission" date="2021-01" db="EMBL/GenBank/DDBJ databases">
        <title>Cercospora kikuchii MAFF 305040 whole genome shotgun sequence.</title>
        <authorList>
            <person name="Kashiwa T."/>
            <person name="Suzuki T."/>
        </authorList>
    </citation>
    <scope>NUCLEOTIDE SEQUENCE [LARGE SCALE GENOMIC DNA]</scope>
    <source>
        <strain evidence="1 2">MAFF 305040</strain>
    </source>
</reference>
<accession>A0A9P3FMA5</accession>
<proteinExistence type="predicted"/>
<dbReference type="GeneID" id="68298173"/>
<dbReference type="EMBL" id="BOLY01000009">
    <property type="protein sequence ID" value="GIZ49568.1"/>
    <property type="molecule type" value="Genomic_DNA"/>
</dbReference>
<organism evidence="1 2">
    <name type="scientific">Cercospora kikuchii</name>
    <dbReference type="NCBI Taxonomy" id="84275"/>
    <lineage>
        <taxon>Eukaryota</taxon>
        <taxon>Fungi</taxon>
        <taxon>Dikarya</taxon>
        <taxon>Ascomycota</taxon>
        <taxon>Pezizomycotina</taxon>
        <taxon>Dothideomycetes</taxon>
        <taxon>Dothideomycetidae</taxon>
        <taxon>Mycosphaerellales</taxon>
        <taxon>Mycosphaerellaceae</taxon>
        <taxon>Cercospora</taxon>
    </lineage>
</organism>
<name>A0A9P3FMA5_9PEZI</name>
<evidence type="ECO:0000313" key="2">
    <source>
        <dbReference type="Proteomes" id="UP000825890"/>
    </source>
</evidence>
<protein>
    <submittedName>
        <fullName evidence="1">Uncharacterized protein</fullName>
    </submittedName>
</protein>
<dbReference type="AlphaFoldDB" id="A0A9P3FMA5"/>
<keyword evidence="2" id="KW-1185">Reference proteome</keyword>
<sequence>MPLPPRAATTSLHTEIQAWVTAMTAGATGIANTSPAALALLAGRFDQLEYYGEKLLAYRRTTPTNPSLTTTVVFNRVDHVAPFTRPLSAFIRPGSGNTRMFDFTLTLTISPCPVGLHLQPTIVVKSKPFPLGRVPTMYAEDLDLGDPARKFAWRRVCLHDADMTPPFLPTGGIKCRLMGFDMVYGDVPVEVFNHESGFCPWEGVSFPAETIHKSAKVTGTVEVVYGYGGVGSERNCAKFEHELAFGRHRGGEWDAYTASIGQTVFNGPFVQKSGSHWKGPTGVIMKANRLYGRSNPKAME</sequence>
<gene>
    <name evidence="1" type="ORF">CKM354_001259800</name>
</gene>
<dbReference type="RefSeq" id="XP_044664055.1">
    <property type="nucleotide sequence ID" value="XM_044808120.1"/>
</dbReference>
<comment type="caution">
    <text evidence="1">The sequence shown here is derived from an EMBL/GenBank/DDBJ whole genome shotgun (WGS) entry which is preliminary data.</text>
</comment>
<dbReference type="Proteomes" id="UP000825890">
    <property type="component" value="Unassembled WGS sequence"/>
</dbReference>
<evidence type="ECO:0000313" key="1">
    <source>
        <dbReference type="EMBL" id="GIZ49568.1"/>
    </source>
</evidence>